<feature type="transmembrane region" description="Helical" evidence="6">
    <location>
        <begin position="182"/>
        <end position="201"/>
    </location>
</feature>
<dbReference type="Proteomes" id="UP000546464">
    <property type="component" value="Unassembled WGS sequence"/>
</dbReference>
<keyword evidence="9" id="KW-1185">Reference proteome</keyword>
<name>A0A842HFL0_9BACT</name>
<feature type="transmembrane region" description="Helical" evidence="6">
    <location>
        <begin position="125"/>
        <end position="146"/>
    </location>
</feature>
<dbReference type="Pfam" id="PF00892">
    <property type="entry name" value="EamA"/>
    <property type="match status" value="2"/>
</dbReference>
<dbReference type="GO" id="GO:0005886">
    <property type="term" value="C:plasma membrane"/>
    <property type="evidence" value="ECO:0007669"/>
    <property type="project" value="UniProtKB-SubCell"/>
</dbReference>
<dbReference type="SUPFAM" id="SSF103481">
    <property type="entry name" value="Multidrug resistance efflux transporter EmrE"/>
    <property type="match status" value="2"/>
</dbReference>
<protein>
    <submittedName>
        <fullName evidence="8">DMT family transporter</fullName>
    </submittedName>
</protein>
<feature type="domain" description="EamA" evidence="7">
    <location>
        <begin position="154"/>
        <end position="293"/>
    </location>
</feature>
<dbReference type="PANTHER" id="PTHR32322">
    <property type="entry name" value="INNER MEMBRANE TRANSPORTER"/>
    <property type="match status" value="1"/>
</dbReference>
<feature type="transmembrane region" description="Helical" evidence="6">
    <location>
        <begin position="279"/>
        <end position="298"/>
    </location>
</feature>
<feature type="transmembrane region" description="Helical" evidence="6">
    <location>
        <begin position="99"/>
        <end position="118"/>
    </location>
</feature>
<feature type="transmembrane region" description="Helical" evidence="6">
    <location>
        <begin position="12"/>
        <end position="33"/>
    </location>
</feature>
<feature type="transmembrane region" description="Helical" evidence="6">
    <location>
        <begin position="221"/>
        <end position="244"/>
    </location>
</feature>
<keyword evidence="5 6" id="KW-0472">Membrane</keyword>
<feature type="transmembrane region" description="Helical" evidence="6">
    <location>
        <begin position="152"/>
        <end position="170"/>
    </location>
</feature>
<keyword evidence="3 6" id="KW-0812">Transmembrane</keyword>
<dbReference type="EMBL" id="JACHVB010000034">
    <property type="protein sequence ID" value="MBC2594828.1"/>
    <property type="molecule type" value="Genomic_DNA"/>
</dbReference>
<evidence type="ECO:0000313" key="8">
    <source>
        <dbReference type="EMBL" id="MBC2594828.1"/>
    </source>
</evidence>
<comment type="subcellular location">
    <subcellularLocation>
        <location evidence="1">Cell membrane</location>
        <topology evidence="1">Multi-pass membrane protein</topology>
    </subcellularLocation>
</comment>
<keyword evidence="2" id="KW-1003">Cell membrane</keyword>
<feature type="domain" description="EamA" evidence="7">
    <location>
        <begin position="7"/>
        <end position="141"/>
    </location>
</feature>
<dbReference type="InterPro" id="IPR000620">
    <property type="entry name" value="EamA_dom"/>
</dbReference>
<dbReference type="InterPro" id="IPR037185">
    <property type="entry name" value="EmrE-like"/>
</dbReference>
<evidence type="ECO:0000256" key="2">
    <source>
        <dbReference type="ARBA" id="ARBA00022475"/>
    </source>
</evidence>
<comment type="caution">
    <text evidence="8">The sequence shown here is derived from an EMBL/GenBank/DDBJ whole genome shotgun (WGS) entry which is preliminary data.</text>
</comment>
<feature type="transmembrane region" description="Helical" evidence="6">
    <location>
        <begin position="39"/>
        <end position="59"/>
    </location>
</feature>
<evidence type="ECO:0000256" key="6">
    <source>
        <dbReference type="SAM" id="Phobius"/>
    </source>
</evidence>
<organism evidence="8 9">
    <name type="scientific">Ruficoccus amylovorans</name>
    <dbReference type="NCBI Taxonomy" id="1804625"/>
    <lineage>
        <taxon>Bacteria</taxon>
        <taxon>Pseudomonadati</taxon>
        <taxon>Verrucomicrobiota</taxon>
        <taxon>Opitutia</taxon>
        <taxon>Puniceicoccales</taxon>
        <taxon>Cerasicoccaceae</taxon>
        <taxon>Ruficoccus</taxon>
    </lineage>
</organism>
<evidence type="ECO:0000256" key="5">
    <source>
        <dbReference type="ARBA" id="ARBA00023136"/>
    </source>
</evidence>
<reference evidence="8 9" key="1">
    <citation type="submission" date="2020-07" db="EMBL/GenBank/DDBJ databases">
        <authorList>
            <person name="Feng X."/>
        </authorList>
    </citation>
    <scope>NUCLEOTIDE SEQUENCE [LARGE SCALE GENOMIC DNA]</scope>
    <source>
        <strain evidence="8 9">JCM31066</strain>
    </source>
</reference>
<feature type="transmembrane region" description="Helical" evidence="6">
    <location>
        <begin position="256"/>
        <end position="273"/>
    </location>
</feature>
<evidence type="ECO:0000256" key="1">
    <source>
        <dbReference type="ARBA" id="ARBA00004651"/>
    </source>
</evidence>
<dbReference type="RefSeq" id="WP_185675790.1">
    <property type="nucleotide sequence ID" value="NZ_JACHVB010000034.1"/>
</dbReference>
<accession>A0A842HFL0</accession>
<sequence>MNAELKKAYLAALGYTLIIGLSFLFVKIALRSAEPLDILAHRFTFSFLAVLIPLLSGHLRLRIDWRRDLPALLPLALFYPVLFFAFQVFGLVHTSTSEAGIIQATIPILTMILAAIFLGERTGGWQLAASLLSVAGVIFIFAMKGLELSGDALLGGVFILLSALSFALYSVGARRACQRMDVLSVTCVMIGVGFIAFNAVALGRHTLSGSLPVYFAPLSDWHFVAAVLYLGVLSSLVTSYLSNYTLARLEASKNSMFANLATLITIVAGVLVLGEKLEWYHLAGGAAIIAGVIGRNFLPAPKRASTHNPPHK</sequence>
<dbReference type="PANTHER" id="PTHR32322:SF18">
    <property type="entry name" value="S-ADENOSYLMETHIONINE_S-ADENOSYLHOMOCYSTEINE TRANSPORTER"/>
    <property type="match status" value="1"/>
</dbReference>
<evidence type="ECO:0000256" key="3">
    <source>
        <dbReference type="ARBA" id="ARBA00022692"/>
    </source>
</evidence>
<evidence type="ECO:0000259" key="7">
    <source>
        <dbReference type="Pfam" id="PF00892"/>
    </source>
</evidence>
<feature type="transmembrane region" description="Helical" evidence="6">
    <location>
        <begin position="71"/>
        <end position="93"/>
    </location>
</feature>
<dbReference type="Gene3D" id="1.10.3730.20">
    <property type="match status" value="1"/>
</dbReference>
<evidence type="ECO:0000313" key="9">
    <source>
        <dbReference type="Proteomes" id="UP000546464"/>
    </source>
</evidence>
<dbReference type="AlphaFoldDB" id="A0A842HFL0"/>
<gene>
    <name evidence="8" type="ORF">H5P28_11215</name>
</gene>
<keyword evidence="4 6" id="KW-1133">Transmembrane helix</keyword>
<evidence type="ECO:0000256" key="4">
    <source>
        <dbReference type="ARBA" id="ARBA00022989"/>
    </source>
</evidence>
<dbReference type="InterPro" id="IPR050638">
    <property type="entry name" value="AA-Vitamin_Transporters"/>
</dbReference>
<proteinExistence type="predicted"/>